<dbReference type="AlphaFoldDB" id="A0A0P0XD85"/>
<dbReference type="PaxDb" id="39947-A0A0P0XD85"/>
<evidence type="ECO:0000313" key="1">
    <source>
        <dbReference type="EMBL" id="BAT04479.1"/>
    </source>
</evidence>
<accession>A0A0P0XD85</accession>
<sequence>MEVGAGLGGDGVRVGGGLGGSNRWWWWWWWSSPAAAGIGVGRGRAAVGTGGDGTWKKSGEAADLVRGYDLFGWSVGYLATAAVGS</sequence>
<evidence type="ECO:0000313" key="2">
    <source>
        <dbReference type="Proteomes" id="UP000059680"/>
    </source>
</evidence>
<organism evidence="1 2">
    <name type="scientific">Oryza sativa subsp. japonica</name>
    <name type="common">Rice</name>
    <dbReference type="NCBI Taxonomy" id="39947"/>
    <lineage>
        <taxon>Eukaryota</taxon>
        <taxon>Viridiplantae</taxon>
        <taxon>Streptophyta</taxon>
        <taxon>Embryophyta</taxon>
        <taxon>Tracheophyta</taxon>
        <taxon>Spermatophyta</taxon>
        <taxon>Magnoliopsida</taxon>
        <taxon>Liliopsida</taxon>
        <taxon>Poales</taxon>
        <taxon>Poaceae</taxon>
        <taxon>BOP clade</taxon>
        <taxon>Oryzoideae</taxon>
        <taxon>Oryzeae</taxon>
        <taxon>Oryzinae</taxon>
        <taxon>Oryza</taxon>
        <taxon>Oryza sativa</taxon>
    </lineage>
</organism>
<name>A0A0P0XD85_ORYSJ</name>
<keyword evidence="2" id="KW-1185">Reference proteome</keyword>
<gene>
    <name evidence="1" type="ordered locus">Os08g0238650</name>
    <name evidence="1" type="ORF">OSNPB_080238650</name>
</gene>
<reference evidence="1 2" key="2">
    <citation type="journal article" date="2013" name="Plant Cell Physiol.">
        <title>Rice Annotation Project Database (RAP-DB): an integrative and interactive database for rice genomics.</title>
        <authorList>
            <person name="Sakai H."/>
            <person name="Lee S.S."/>
            <person name="Tanaka T."/>
            <person name="Numa H."/>
            <person name="Kim J."/>
            <person name="Kawahara Y."/>
            <person name="Wakimoto H."/>
            <person name="Yang C.C."/>
            <person name="Iwamoto M."/>
            <person name="Abe T."/>
            <person name="Yamada Y."/>
            <person name="Muto A."/>
            <person name="Inokuchi H."/>
            <person name="Ikemura T."/>
            <person name="Matsumoto T."/>
            <person name="Sasaki T."/>
            <person name="Itoh T."/>
        </authorList>
    </citation>
    <scope>NUCLEOTIDE SEQUENCE [LARGE SCALE GENOMIC DNA]</scope>
    <source>
        <strain evidence="2">cv. Nipponbare</strain>
    </source>
</reference>
<reference evidence="2" key="1">
    <citation type="journal article" date="2005" name="Nature">
        <title>The map-based sequence of the rice genome.</title>
        <authorList>
            <consortium name="International rice genome sequencing project (IRGSP)"/>
            <person name="Matsumoto T."/>
            <person name="Wu J."/>
            <person name="Kanamori H."/>
            <person name="Katayose Y."/>
            <person name="Fujisawa M."/>
            <person name="Namiki N."/>
            <person name="Mizuno H."/>
            <person name="Yamamoto K."/>
            <person name="Antonio B.A."/>
            <person name="Baba T."/>
            <person name="Sakata K."/>
            <person name="Nagamura Y."/>
            <person name="Aoki H."/>
            <person name="Arikawa K."/>
            <person name="Arita K."/>
            <person name="Bito T."/>
            <person name="Chiden Y."/>
            <person name="Fujitsuka N."/>
            <person name="Fukunaka R."/>
            <person name="Hamada M."/>
            <person name="Harada C."/>
            <person name="Hayashi A."/>
            <person name="Hijishita S."/>
            <person name="Honda M."/>
            <person name="Hosokawa S."/>
            <person name="Ichikawa Y."/>
            <person name="Idonuma A."/>
            <person name="Iijima M."/>
            <person name="Ikeda M."/>
            <person name="Ikeno M."/>
            <person name="Ito K."/>
            <person name="Ito S."/>
            <person name="Ito T."/>
            <person name="Ito Y."/>
            <person name="Ito Y."/>
            <person name="Iwabuchi A."/>
            <person name="Kamiya K."/>
            <person name="Karasawa W."/>
            <person name="Kurita K."/>
            <person name="Katagiri S."/>
            <person name="Kikuta A."/>
            <person name="Kobayashi H."/>
            <person name="Kobayashi N."/>
            <person name="Machita K."/>
            <person name="Maehara T."/>
            <person name="Masukawa M."/>
            <person name="Mizubayashi T."/>
            <person name="Mukai Y."/>
            <person name="Nagasaki H."/>
            <person name="Nagata Y."/>
            <person name="Naito S."/>
            <person name="Nakashima M."/>
            <person name="Nakama Y."/>
            <person name="Nakamichi Y."/>
            <person name="Nakamura M."/>
            <person name="Meguro A."/>
            <person name="Negishi M."/>
            <person name="Ohta I."/>
            <person name="Ohta T."/>
            <person name="Okamoto M."/>
            <person name="Ono N."/>
            <person name="Saji S."/>
            <person name="Sakaguchi M."/>
            <person name="Sakai K."/>
            <person name="Shibata M."/>
            <person name="Shimokawa T."/>
            <person name="Song J."/>
            <person name="Takazaki Y."/>
            <person name="Terasawa K."/>
            <person name="Tsugane M."/>
            <person name="Tsuji K."/>
            <person name="Ueda S."/>
            <person name="Waki K."/>
            <person name="Yamagata H."/>
            <person name="Yamamoto M."/>
            <person name="Yamamoto S."/>
            <person name="Yamane H."/>
            <person name="Yoshiki S."/>
            <person name="Yoshihara R."/>
            <person name="Yukawa K."/>
            <person name="Zhong H."/>
            <person name="Yano M."/>
            <person name="Yuan Q."/>
            <person name="Ouyang S."/>
            <person name="Liu J."/>
            <person name="Jones K.M."/>
            <person name="Gansberger K."/>
            <person name="Moffat K."/>
            <person name="Hill J."/>
            <person name="Bera J."/>
            <person name="Fadrosh D."/>
            <person name="Jin S."/>
            <person name="Johri S."/>
            <person name="Kim M."/>
            <person name="Overton L."/>
            <person name="Reardon M."/>
            <person name="Tsitrin T."/>
            <person name="Vuong H."/>
            <person name="Weaver B."/>
            <person name="Ciecko A."/>
            <person name="Tallon L."/>
            <person name="Jackson J."/>
            <person name="Pai G."/>
            <person name="Aken S.V."/>
            <person name="Utterback T."/>
            <person name="Reidmuller S."/>
            <person name="Feldblyum T."/>
            <person name="Hsiao J."/>
            <person name="Zismann V."/>
            <person name="Iobst S."/>
            <person name="de Vazeille A.R."/>
            <person name="Buell C.R."/>
            <person name="Ying K."/>
            <person name="Li Y."/>
            <person name="Lu T."/>
            <person name="Huang Y."/>
            <person name="Zhao Q."/>
            <person name="Feng Q."/>
            <person name="Zhang L."/>
            <person name="Zhu J."/>
            <person name="Weng Q."/>
            <person name="Mu J."/>
            <person name="Lu Y."/>
            <person name="Fan D."/>
            <person name="Liu Y."/>
            <person name="Guan J."/>
            <person name="Zhang Y."/>
            <person name="Yu S."/>
            <person name="Liu X."/>
            <person name="Zhang Y."/>
            <person name="Hong G."/>
            <person name="Han B."/>
            <person name="Choisne N."/>
            <person name="Demange N."/>
            <person name="Orjeda G."/>
            <person name="Samain S."/>
            <person name="Cattolico L."/>
            <person name="Pelletier E."/>
            <person name="Couloux A."/>
            <person name="Segurens B."/>
            <person name="Wincker P."/>
            <person name="D'Hont A."/>
            <person name="Scarpelli C."/>
            <person name="Weissenbach J."/>
            <person name="Salanoubat M."/>
            <person name="Quetier F."/>
            <person name="Yu Y."/>
            <person name="Kim H.R."/>
            <person name="Rambo T."/>
            <person name="Currie J."/>
            <person name="Collura K."/>
            <person name="Luo M."/>
            <person name="Yang T."/>
            <person name="Ammiraju J.S.S."/>
            <person name="Engler F."/>
            <person name="Soderlund C."/>
            <person name="Wing R.A."/>
            <person name="Palmer L.E."/>
            <person name="de la Bastide M."/>
            <person name="Spiegel L."/>
            <person name="Nascimento L."/>
            <person name="Zutavern T."/>
            <person name="O'Shaughnessy A."/>
            <person name="Dike S."/>
            <person name="Dedhia N."/>
            <person name="Preston R."/>
            <person name="Balija V."/>
            <person name="McCombie W.R."/>
            <person name="Chow T."/>
            <person name="Chen H."/>
            <person name="Chung M."/>
            <person name="Chen C."/>
            <person name="Shaw J."/>
            <person name="Wu H."/>
            <person name="Hsiao K."/>
            <person name="Chao Y."/>
            <person name="Chu M."/>
            <person name="Cheng C."/>
            <person name="Hour A."/>
            <person name="Lee P."/>
            <person name="Lin S."/>
            <person name="Lin Y."/>
            <person name="Liou J."/>
            <person name="Liu S."/>
            <person name="Hsing Y."/>
            <person name="Raghuvanshi S."/>
            <person name="Mohanty A."/>
            <person name="Bharti A.K."/>
            <person name="Gaur A."/>
            <person name="Gupta V."/>
            <person name="Kumar D."/>
            <person name="Ravi V."/>
            <person name="Vij S."/>
            <person name="Kapur A."/>
            <person name="Khurana P."/>
            <person name="Khurana P."/>
            <person name="Khurana J.P."/>
            <person name="Tyagi A.K."/>
            <person name="Gaikwad K."/>
            <person name="Singh A."/>
            <person name="Dalal V."/>
            <person name="Srivastava S."/>
            <person name="Dixit A."/>
            <person name="Pal A.K."/>
            <person name="Ghazi I.A."/>
            <person name="Yadav M."/>
            <person name="Pandit A."/>
            <person name="Bhargava A."/>
            <person name="Sureshbabu K."/>
            <person name="Batra K."/>
            <person name="Sharma T.R."/>
            <person name="Mohapatra T."/>
            <person name="Singh N.K."/>
            <person name="Messing J."/>
            <person name="Nelson A.B."/>
            <person name="Fuks G."/>
            <person name="Kavchok S."/>
            <person name="Keizer G."/>
            <person name="Linton E."/>
            <person name="Llaca V."/>
            <person name="Song R."/>
            <person name="Tanyolac B."/>
            <person name="Young S."/>
            <person name="Ho-Il K."/>
            <person name="Hahn J.H."/>
            <person name="Sangsakoo G."/>
            <person name="Vanavichit A."/>
            <person name="de Mattos Luiz.A.T."/>
            <person name="Zimmer P.D."/>
            <person name="Malone G."/>
            <person name="Dellagostin O."/>
            <person name="de Oliveira A.C."/>
            <person name="Bevan M."/>
            <person name="Bancroft I."/>
            <person name="Minx P."/>
            <person name="Cordum H."/>
            <person name="Wilson R."/>
            <person name="Cheng Z."/>
            <person name="Jin W."/>
            <person name="Jiang J."/>
            <person name="Leong S.A."/>
            <person name="Iwama H."/>
            <person name="Gojobori T."/>
            <person name="Itoh T."/>
            <person name="Niimura Y."/>
            <person name="Fujii Y."/>
            <person name="Habara T."/>
            <person name="Sakai H."/>
            <person name="Sato Y."/>
            <person name="Wilson G."/>
            <person name="Kumar K."/>
            <person name="McCouch S."/>
            <person name="Juretic N."/>
            <person name="Hoen D."/>
            <person name="Wright S."/>
            <person name="Bruskiewich R."/>
            <person name="Bureau T."/>
            <person name="Miyao A."/>
            <person name="Hirochika H."/>
            <person name="Nishikawa T."/>
            <person name="Kadowaki K."/>
            <person name="Sugiura M."/>
            <person name="Burr B."/>
            <person name="Sasaki T."/>
        </authorList>
    </citation>
    <scope>NUCLEOTIDE SEQUENCE [LARGE SCALE GENOMIC DNA]</scope>
    <source>
        <strain evidence="2">cv. Nipponbare</strain>
    </source>
</reference>
<reference evidence="1 2" key="3">
    <citation type="journal article" date="2013" name="Rice">
        <title>Improvement of the Oryza sativa Nipponbare reference genome using next generation sequence and optical map data.</title>
        <authorList>
            <person name="Kawahara Y."/>
            <person name="de la Bastide M."/>
            <person name="Hamilton J.P."/>
            <person name="Kanamori H."/>
            <person name="McCombie W.R."/>
            <person name="Ouyang S."/>
            <person name="Schwartz D.C."/>
            <person name="Tanaka T."/>
            <person name="Wu J."/>
            <person name="Zhou S."/>
            <person name="Childs K.L."/>
            <person name="Davidson R.M."/>
            <person name="Lin H."/>
            <person name="Quesada-Ocampo L."/>
            <person name="Vaillancourt B."/>
            <person name="Sakai H."/>
            <person name="Lee S.S."/>
            <person name="Kim J."/>
            <person name="Numa H."/>
            <person name="Itoh T."/>
            <person name="Buell C.R."/>
            <person name="Matsumoto T."/>
        </authorList>
    </citation>
    <scope>NUCLEOTIDE SEQUENCE [LARGE SCALE GENOMIC DNA]</scope>
    <source>
        <strain evidence="2">cv. Nipponbare</strain>
    </source>
</reference>
<dbReference type="EMBL" id="AP014964">
    <property type="protein sequence ID" value="BAT04479.1"/>
    <property type="molecule type" value="Genomic_DNA"/>
</dbReference>
<protein>
    <submittedName>
        <fullName evidence="1">Os08g0238650 protein</fullName>
    </submittedName>
</protein>
<dbReference type="Proteomes" id="UP000059680">
    <property type="component" value="Chromosome 8"/>
</dbReference>
<proteinExistence type="predicted"/>
<dbReference type="InParanoid" id="A0A0P0XD85"/>